<dbReference type="SUPFAM" id="SSF48452">
    <property type="entry name" value="TPR-like"/>
    <property type="match status" value="1"/>
</dbReference>
<dbReference type="EMBL" id="FPHE01000059">
    <property type="protein sequence ID" value="SFV55117.1"/>
    <property type="molecule type" value="Genomic_DNA"/>
</dbReference>
<dbReference type="AlphaFoldDB" id="A0A1W1BNR5"/>
<dbReference type="InterPro" id="IPR011990">
    <property type="entry name" value="TPR-like_helical_dom_sf"/>
</dbReference>
<accession>A0A1W1BNR5</accession>
<organism evidence="2">
    <name type="scientific">hydrothermal vent metagenome</name>
    <dbReference type="NCBI Taxonomy" id="652676"/>
    <lineage>
        <taxon>unclassified sequences</taxon>
        <taxon>metagenomes</taxon>
        <taxon>ecological metagenomes</taxon>
    </lineage>
</organism>
<dbReference type="Pfam" id="PF13174">
    <property type="entry name" value="TPR_6"/>
    <property type="match status" value="1"/>
</dbReference>
<dbReference type="InterPro" id="IPR019734">
    <property type="entry name" value="TPR_rpt"/>
</dbReference>
<protein>
    <submittedName>
        <fullName evidence="2">TPR repeat containing exported protein Putative periplasmic protein contains a protein prenylyltransferase domain</fullName>
    </submittedName>
</protein>
<feature type="coiled-coil region" evidence="1">
    <location>
        <begin position="51"/>
        <end position="92"/>
    </location>
</feature>
<keyword evidence="2" id="KW-0808">Transferase</keyword>
<dbReference type="Gene3D" id="1.25.40.10">
    <property type="entry name" value="Tetratricopeptide repeat domain"/>
    <property type="match status" value="1"/>
</dbReference>
<evidence type="ECO:0000256" key="1">
    <source>
        <dbReference type="SAM" id="Coils"/>
    </source>
</evidence>
<proteinExistence type="predicted"/>
<dbReference type="GO" id="GO:0016740">
    <property type="term" value="F:transferase activity"/>
    <property type="evidence" value="ECO:0007669"/>
    <property type="project" value="UniProtKB-KW"/>
</dbReference>
<reference evidence="2" key="1">
    <citation type="submission" date="2016-10" db="EMBL/GenBank/DDBJ databases">
        <authorList>
            <person name="de Groot N.N."/>
        </authorList>
    </citation>
    <scope>NUCLEOTIDE SEQUENCE</scope>
</reference>
<evidence type="ECO:0000313" key="2">
    <source>
        <dbReference type="EMBL" id="SFV55117.1"/>
    </source>
</evidence>
<sequence>MKKTVLISTIALVTLLQANEPSVYGAGNIDSAQPYGLTATEKGVIENRKTIQNLKNMVSEQQNRIDGLTTIIEGLNKEILSLKEQVNNSSKQDPNETYNMLLEMGKMVDQINNNYVTQEDLKEVLGGGSPVKHATTISSNEENSEKNSNDISTTYRRAVQLFGQKSYQSAKQNFEETLANNYKSASSNYYLGEIAYYTQEYTDAIAYYKKSASLYDKASYMKILYLHTGISLARTGQESPAKGFFQFVIDNYPNTKAAEIAKKNL</sequence>
<gene>
    <name evidence="2" type="ORF">MNB_SV-12-308</name>
</gene>
<keyword evidence="1" id="KW-0175">Coiled coil</keyword>
<name>A0A1W1BNR5_9ZZZZ</name>